<dbReference type="EMBL" id="FNNO01000005">
    <property type="protein sequence ID" value="SDW74814.1"/>
    <property type="molecule type" value="Genomic_DNA"/>
</dbReference>
<dbReference type="PANTHER" id="PTHR30273">
    <property type="entry name" value="PERIPLASMIC SIGNAL SENSOR AND SIGMA FACTOR ACTIVATOR FECR-RELATED"/>
    <property type="match status" value="1"/>
</dbReference>
<dbReference type="Gene3D" id="2.60.120.1440">
    <property type="match status" value="1"/>
</dbReference>
<dbReference type="Gene3D" id="3.55.50.30">
    <property type="match status" value="1"/>
</dbReference>
<keyword evidence="5" id="KW-1185">Reference proteome</keyword>
<evidence type="ECO:0000259" key="3">
    <source>
        <dbReference type="Pfam" id="PF16344"/>
    </source>
</evidence>
<organism evidence="4 5">
    <name type="scientific">Hydrobacter penzbergensis</name>
    <dbReference type="NCBI Taxonomy" id="1235997"/>
    <lineage>
        <taxon>Bacteria</taxon>
        <taxon>Pseudomonadati</taxon>
        <taxon>Bacteroidota</taxon>
        <taxon>Chitinophagia</taxon>
        <taxon>Chitinophagales</taxon>
        <taxon>Chitinophagaceae</taxon>
        <taxon>Hydrobacter</taxon>
    </lineage>
</organism>
<evidence type="ECO:0000313" key="4">
    <source>
        <dbReference type="EMBL" id="SDW74814.1"/>
    </source>
</evidence>
<keyword evidence="1" id="KW-0812">Transmembrane</keyword>
<keyword evidence="1" id="KW-0472">Membrane</keyword>
<reference evidence="4 5" key="1">
    <citation type="submission" date="2016-10" db="EMBL/GenBank/DDBJ databases">
        <authorList>
            <person name="Varghese N."/>
            <person name="Submissions S."/>
        </authorList>
    </citation>
    <scope>NUCLEOTIDE SEQUENCE [LARGE SCALE GENOMIC DNA]</scope>
    <source>
        <strain evidence="4 5">DSM 25353</strain>
    </source>
</reference>
<dbReference type="Pfam" id="PF16344">
    <property type="entry name" value="FecR_C"/>
    <property type="match status" value="1"/>
</dbReference>
<evidence type="ECO:0000313" key="5">
    <source>
        <dbReference type="Proteomes" id="UP000198711"/>
    </source>
</evidence>
<protein>
    <submittedName>
        <fullName evidence="4">FecR family protein</fullName>
    </submittedName>
</protein>
<name>A0A8X8IGI0_9BACT</name>
<dbReference type="Pfam" id="PF04773">
    <property type="entry name" value="FecR"/>
    <property type="match status" value="1"/>
</dbReference>
<feature type="transmembrane region" description="Helical" evidence="1">
    <location>
        <begin position="89"/>
        <end position="111"/>
    </location>
</feature>
<evidence type="ECO:0000259" key="2">
    <source>
        <dbReference type="Pfam" id="PF04773"/>
    </source>
</evidence>
<sequence length="396" mass="43887">MSPNERLEELFARFLNNECSKEETEWLMKEFETGNDPELLKSLVQRQLESLPDRESYTAEVKQVYQSLSEHIQASASKKQPTGKVVPVLWRRMAVAASVLVAVAIGYGLFFNKQGKNIHEKGPLAVKDFKPGGDKAILTLADGSTILLDSAHNGTLGQEGNTKILKLNNGELAYNTASGNTGEIRYNTIATPKGGQYQVVLSDGTKVWLNAASSLHFPAAFAGKERRVEITGEAYFEVAHNAAMPFIVKNGDNEVRVLGTHFNVNAYSDEAAVKVTLLQGKVNVTQLNTHRSQLLAPGQQASMHANSDIKLNDDVDLQSVMAWKDGLFDFSNADIKTIMRQIGRWYDIEVSYEGNISEREFSGKISRNTNASNVLKILEQSNIHFKIENKRIVVMP</sequence>
<feature type="domain" description="Protein FecR C-terminal" evidence="3">
    <location>
        <begin position="328"/>
        <end position="394"/>
    </location>
</feature>
<dbReference type="InterPro" id="IPR006860">
    <property type="entry name" value="FecR"/>
</dbReference>
<dbReference type="Proteomes" id="UP000198711">
    <property type="component" value="Unassembled WGS sequence"/>
</dbReference>
<dbReference type="FunFam" id="2.60.120.1440:FF:000001">
    <property type="entry name" value="Putative anti-sigma factor"/>
    <property type="match status" value="1"/>
</dbReference>
<comment type="caution">
    <text evidence="4">The sequence shown here is derived from an EMBL/GenBank/DDBJ whole genome shotgun (WGS) entry which is preliminary data.</text>
</comment>
<accession>A0A8X8IGI0</accession>
<feature type="domain" description="FecR protein" evidence="2">
    <location>
        <begin position="188"/>
        <end position="283"/>
    </location>
</feature>
<gene>
    <name evidence="4" type="ORF">SAMN05444410_105159</name>
</gene>
<dbReference type="RefSeq" id="WP_092723414.1">
    <property type="nucleotide sequence ID" value="NZ_FNNO01000005.1"/>
</dbReference>
<keyword evidence="1" id="KW-1133">Transmembrane helix</keyword>
<dbReference type="InterPro" id="IPR012373">
    <property type="entry name" value="Ferrdict_sens_TM"/>
</dbReference>
<proteinExistence type="predicted"/>
<dbReference type="InterPro" id="IPR032508">
    <property type="entry name" value="FecR_C"/>
</dbReference>
<evidence type="ECO:0000256" key="1">
    <source>
        <dbReference type="SAM" id="Phobius"/>
    </source>
</evidence>
<dbReference type="GO" id="GO:0016989">
    <property type="term" value="F:sigma factor antagonist activity"/>
    <property type="evidence" value="ECO:0007669"/>
    <property type="project" value="TreeGrafter"/>
</dbReference>
<dbReference type="AlphaFoldDB" id="A0A8X8IGI0"/>
<dbReference type="PANTHER" id="PTHR30273:SF2">
    <property type="entry name" value="PROTEIN FECR"/>
    <property type="match status" value="1"/>
</dbReference>